<dbReference type="PANTHER" id="PTHR33908:SF3">
    <property type="entry name" value="UNDECAPRENYL PHOSPHATE-ALPHA-4-AMINO-4-DEOXY-L-ARABINOSE ARABINOSYL TRANSFERASE"/>
    <property type="match status" value="1"/>
</dbReference>
<dbReference type="OrthoDB" id="9775035at2"/>
<dbReference type="RefSeq" id="WP_019690496.1">
    <property type="nucleotide sequence ID" value="NZ_AFOY02000015.1"/>
</dbReference>
<evidence type="ECO:0000313" key="10">
    <source>
        <dbReference type="EMBL" id="EXF93261.1"/>
    </source>
</evidence>
<evidence type="ECO:0000256" key="6">
    <source>
        <dbReference type="ARBA" id="ARBA00022989"/>
    </source>
</evidence>
<dbReference type="GO" id="GO:0010041">
    <property type="term" value="P:response to iron(III) ion"/>
    <property type="evidence" value="ECO:0007669"/>
    <property type="project" value="TreeGrafter"/>
</dbReference>
<feature type="transmembrane region" description="Helical" evidence="8">
    <location>
        <begin position="263"/>
        <end position="286"/>
    </location>
</feature>
<feature type="transmembrane region" description="Helical" evidence="8">
    <location>
        <begin position="298"/>
        <end position="314"/>
    </location>
</feature>
<protein>
    <submittedName>
        <fullName evidence="10">Dolichyl-phosphate-mannose-protein mannosyltransferase</fullName>
    </submittedName>
</protein>
<dbReference type="eggNOG" id="COG1807">
    <property type="taxonomic scope" value="Bacteria"/>
</dbReference>
<keyword evidence="6 8" id="KW-1133">Transmembrane helix</keyword>
<feature type="transmembrane region" description="Helical" evidence="8">
    <location>
        <begin position="165"/>
        <end position="192"/>
    </location>
</feature>
<dbReference type="InterPro" id="IPR050297">
    <property type="entry name" value="LipidA_mod_glycosyltrf_83"/>
</dbReference>
<dbReference type="EMBL" id="AFOY02000015">
    <property type="protein sequence ID" value="EXF93261.1"/>
    <property type="molecule type" value="Genomic_DNA"/>
</dbReference>
<gene>
    <name evidence="10" type="ORF">HK44_006105</name>
</gene>
<evidence type="ECO:0000256" key="1">
    <source>
        <dbReference type="ARBA" id="ARBA00004651"/>
    </source>
</evidence>
<accession>A0A010RKZ2</accession>
<feature type="transmembrane region" description="Helical" evidence="8">
    <location>
        <begin position="356"/>
        <end position="375"/>
    </location>
</feature>
<dbReference type="PATRIC" id="fig|1042209.11.peg.3593"/>
<dbReference type="GO" id="GO:0005886">
    <property type="term" value="C:plasma membrane"/>
    <property type="evidence" value="ECO:0007669"/>
    <property type="project" value="UniProtKB-SubCell"/>
</dbReference>
<keyword evidence="3 10" id="KW-0328">Glycosyltransferase</keyword>
<keyword evidence="2" id="KW-1003">Cell membrane</keyword>
<dbReference type="GO" id="GO:0016763">
    <property type="term" value="F:pentosyltransferase activity"/>
    <property type="evidence" value="ECO:0007669"/>
    <property type="project" value="TreeGrafter"/>
</dbReference>
<feature type="transmembrane region" description="Helical" evidence="8">
    <location>
        <begin position="204"/>
        <end position="225"/>
    </location>
</feature>
<proteinExistence type="predicted"/>
<evidence type="ECO:0000256" key="3">
    <source>
        <dbReference type="ARBA" id="ARBA00022676"/>
    </source>
</evidence>
<dbReference type="Proteomes" id="UP000022611">
    <property type="component" value="Unassembled WGS sequence"/>
</dbReference>
<keyword evidence="7 8" id="KW-0472">Membrane</keyword>
<dbReference type="PANTHER" id="PTHR33908">
    <property type="entry name" value="MANNOSYLTRANSFERASE YKCB-RELATED"/>
    <property type="match status" value="1"/>
</dbReference>
<evidence type="ECO:0000256" key="2">
    <source>
        <dbReference type="ARBA" id="ARBA00022475"/>
    </source>
</evidence>
<feature type="transmembrane region" description="Helical" evidence="8">
    <location>
        <begin position="126"/>
        <end position="153"/>
    </location>
</feature>
<sequence length="511" mass="57922">MKSRETETRALLILLGVSALLLLLGLGTRELWGPETRWANIALQMLQTNNYFDPYLMGGPYYDKPLPSYWLITATTWFTGGLGHWSLRLSSVIAAWLSVWLVYLTGEQLFRKGTGLIAGWMLATTFYFVFWARVATADILTVCGVLAAIWWYWRGPDDTRLGRYCVFFLLLSVTSLFKGLIGFILPGLVLLPHLLQEGRWKRHLNARLCVALLVGGVVYAVPFVLSHFFGAPTYGQSGLGLVFRENVVRFFQPFDQFGPIYTYLIYLPVYTLPWAPFWVLGLWVAARNWRTLEPNTRWLIWGLGLLFLFFTASGSRRSYYVLPLVPFAQLLAAWWVTRRMEERRAAGKTEGRGLKIGFGVTTVLLLLILGIVAPWSNGGGGVVQFGKDVKAQASLIAPWNQWRMVMVEVDNKVPMYLQNDGAPFYYVPESKDFPREGTTAQFMAWLEKTSGQQWDPQRTIIVAQYKRGDQLPLNYLSADHQAIITQPDNGERLLHPRSDASVAFIPNAPAQ</sequence>
<organism evidence="10 11">
    <name type="scientific">Pseudomonas fluorescens HK44</name>
    <dbReference type="NCBI Taxonomy" id="1042209"/>
    <lineage>
        <taxon>Bacteria</taxon>
        <taxon>Pseudomonadati</taxon>
        <taxon>Pseudomonadota</taxon>
        <taxon>Gammaproteobacteria</taxon>
        <taxon>Pseudomonadales</taxon>
        <taxon>Pseudomonadaceae</taxon>
        <taxon>Pseudomonas</taxon>
    </lineage>
</organism>
<comment type="subcellular location">
    <subcellularLocation>
        <location evidence="1">Cell membrane</location>
        <topology evidence="1">Multi-pass membrane protein</topology>
    </subcellularLocation>
</comment>
<evidence type="ECO:0000259" key="9">
    <source>
        <dbReference type="Pfam" id="PF13231"/>
    </source>
</evidence>
<dbReference type="AlphaFoldDB" id="A0A010RKZ2"/>
<evidence type="ECO:0000256" key="5">
    <source>
        <dbReference type="ARBA" id="ARBA00022692"/>
    </source>
</evidence>
<evidence type="ECO:0000256" key="7">
    <source>
        <dbReference type="ARBA" id="ARBA00023136"/>
    </source>
</evidence>
<feature type="transmembrane region" description="Helical" evidence="8">
    <location>
        <begin position="85"/>
        <end position="105"/>
    </location>
</feature>
<feature type="domain" description="Glycosyltransferase RgtA/B/C/D-like" evidence="9">
    <location>
        <begin position="63"/>
        <end position="224"/>
    </location>
</feature>
<feature type="transmembrane region" description="Helical" evidence="8">
    <location>
        <begin position="320"/>
        <end position="336"/>
    </location>
</feature>
<evidence type="ECO:0000256" key="4">
    <source>
        <dbReference type="ARBA" id="ARBA00022679"/>
    </source>
</evidence>
<dbReference type="Pfam" id="PF13231">
    <property type="entry name" value="PMT_2"/>
    <property type="match status" value="1"/>
</dbReference>
<dbReference type="InterPro" id="IPR038731">
    <property type="entry name" value="RgtA/B/C-like"/>
</dbReference>
<comment type="caution">
    <text evidence="10">The sequence shown here is derived from an EMBL/GenBank/DDBJ whole genome shotgun (WGS) entry which is preliminary data.</text>
</comment>
<dbReference type="HOGENOM" id="CLU_529830_0_0_6"/>
<evidence type="ECO:0000313" key="11">
    <source>
        <dbReference type="Proteomes" id="UP000022611"/>
    </source>
</evidence>
<reference evidence="10 11" key="1">
    <citation type="journal article" date="2011" name="J. Bacteriol.">
        <title>Draft genome sequence of the polycyclic aromatic hydrocarbon-degrading, genetically engineered bioluminescent bioreporter Pseudomonas fluorescens HK44.</title>
        <authorList>
            <person name="Chauhan A."/>
            <person name="Layton A.C."/>
            <person name="Williams D.E."/>
            <person name="Smartt A.E."/>
            <person name="Ripp S."/>
            <person name="Karpinets T.V."/>
            <person name="Brown S.D."/>
            <person name="Sayler G.S."/>
        </authorList>
    </citation>
    <scope>NUCLEOTIDE SEQUENCE [LARGE SCALE GENOMIC DNA]</scope>
    <source>
        <strain evidence="10 11">HK44</strain>
    </source>
</reference>
<keyword evidence="5 8" id="KW-0812">Transmembrane</keyword>
<dbReference type="GO" id="GO:0009103">
    <property type="term" value="P:lipopolysaccharide biosynthetic process"/>
    <property type="evidence" value="ECO:0007669"/>
    <property type="project" value="UniProtKB-ARBA"/>
</dbReference>
<keyword evidence="4 10" id="KW-0808">Transferase</keyword>
<evidence type="ECO:0000256" key="8">
    <source>
        <dbReference type="SAM" id="Phobius"/>
    </source>
</evidence>
<name>A0A010RKZ2_PSEFL</name>